<evidence type="ECO:0000313" key="2">
    <source>
        <dbReference type="Proteomes" id="UP000250796"/>
    </source>
</evidence>
<accession>A0A7Z7PQN0</accession>
<keyword evidence="2" id="KW-1185">Reference proteome</keyword>
<dbReference type="EMBL" id="LS974202">
    <property type="protein sequence ID" value="SSC12602.1"/>
    <property type="molecule type" value="Genomic_DNA"/>
</dbReference>
<sequence length="153" mass="17432">MKRFVLFFMIIVVATLAFSTARLIITLKDGTVIEYNMEDIESILYKVEEPKPLNSINMSLEKLTFTPGEEIKLRFFIATTLPSNAWIGIVPSEIPHGSEAENDKHDLTFKYLNGMSEGTMTFKAPAKPGMYDFRLHDTDNNGKELDFLTFEVK</sequence>
<dbReference type="KEGG" id="minf:MESINF_1158"/>
<proteinExistence type="predicted"/>
<gene>
    <name evidence="1" type="ORF">MESINF_1158</name>
</gene>
<dbReference type="AlphaFoldDB" id="A0A7Z7PQN0"/>
<reference evidence="1 2" key="1">
    <citation type="submission" date="2017-01" db="EMBL/GenBank/DDBJ databases">
        <authorList>
            <person name="Erauso G."/>
        </authorList>
    </citation>
    <scope>NUCLEOTIDE SEQUENCE [LARGE SCALE GENOMIC DNA]</scope>
    <source>
        <strain evidence="1">MESINF1</strain>
    </source>
</reference>
<dbReference type="Proteomes" id="UP000250796">
    <property type="component" value="Chromosome MESINF"/>
</dbReference>
<name>A0A7Z7PQN0_9BACT</name>
<protein>
    <submittedName>
        <fullName evidence="1">Uncharacterized protein</fullName>
    </submittedName>
</protein>
<dbReference type="RefSeq" id="WP_169698893.1">
    <property type="nucleotide sequence ID" value="NZ_LS974202.1"/>
</dbReference>
<organism evidence="1 2">
    <name type="scientific">Mesotoga infera</name>
    <dbReference type="NCBI Taxonomy" id="1236046"/>
    <lineage>
        <taxon>Bacteria</taxon>
        <taxon>Thermotogati</taxon>
        <taxon>Thermotogota</taxon>
        <taxon>Thermotogae</taxon>
        <taxon>Kosmotogales</taxon>
        <taxon>Kosmotogaceae</taxon>
        <taxon>Mesotoga</taxon>
    </lineage>
</organism>
<evidence type="ECO:0000313" key="1">
    <source>
        <dbReference type="EMBL" id="SSC12602.1"/>
    </source>
</evidence>